<evidence type="ECO:0000256" key="5">
    <source>
        <dbReference type="ARBA" id="ARBA00022777"/>
    </source>
</evidence>
<comment type="caution">
    <text evidence="10">The sequence shown here is derived from an EMBL/GenBank/DDBJ whole genome shotgun (WGS) entry which is preliminary data.</text>
</comment>
<evidence type="ECO:0000256" key="6">
    <source>
        <dbReference type="ARBA" id="ARBA00022840"/>
    </source>
</evidence>
<evidence type="ECO:0000256" key="4">
    <source>
        <dbReference type="ARBA" id="ARBA00022741"/>
    </source>
</evidence>
<dbReference type="InterPro" id="IPR000961">
    <property type="entry name" value="AGC-kinase_C"/>
</dbReference>
<dbReference type="SMART" id="SM00133">
    <property type="entry name" value="S_TK_X"/>
    <property type="match status" value="1"/>
</dbReference>
<keyword evidence="4" id="KW-0547">Nucleotide-binding</keyword>
<evidence type="ECO:0000313" key="10">
    <source>
        <dbReference type="EMBL" id="KAF0312011.1"/>
    </source>
</evidence>
<keyword evidence="7" id="KW-1133">Transmembrane helix</keyword>
<feature type="domain" description="AGC-kinase C-terminal" evidence="9">
    <location>
        <begin position="94"/>
        <end position="163"/>
    </location>
</feature>
<name>A0A6A4XC55_AMPAM</name>
<dbReference type="SUPFAM" id="SSF56112">
    <property type="entry name" value="Protein kinase-like (PK-like)"/>
    <property type="match status" value="1"/>
</dbReference>
<keyword evidence="7" id="KW-0812">Transmembrane</keyword>
<dbReference type="PANTHER" id="PTHR24351">
    <property type="entry name" value="RIBOSOMAL PROTEIN S6 KINASE"/>
    <property type="match status" value="1"/>
</dbReference>
<keyword evidence="3" id="KW-0808">Transferase</keyword>
<evidence type="ECO:0000313" key="11">
    <source>
        <dbReference type="Proteomes" id="UP000440578"/>
    </source>
</evidence>
<dbReference type="EMBL" id="VIIS01000198">
    <property type="protein sequence ID" value="KAF0312011.1"/>
    <property type="molecule type" value="Genomic_DNA"/>
</dbReference>
<dbReference type="Gene3D" id="3.30.200.20">
    <property type="entry name" value="Phosphorylase Kinase, domain 1"/>
    <property type="match status" value="1"/>
</dbReference>
<dbReference type="GO" id="GO:0004674">
    <property type="term" value="F:protein serine/threonine kinase activity"/>
    <property type="evidence" value="ECO:0007669"/>
    <property type="project" value="UniProtKB-KW"/>
</dbReference>
<evidence type="ECO:0000259" key="9">
    <source>
        <dbReference type="PROSITE" id="PS51285"/>
    </source>
</evidence>
<evidence type="ECO:0000259" key="8">
    <source>
        <dbReference type="PROSITE" id="PS50011"/>
    </source>
</evidence>
<dbReference type="PROSITE" id="PS51285">
    <property type="entry name" value="AGC_KINASE_CTER"/>
    <property type="match status" value="1"/>
</dbReference>
<keyword evidence="6" id="KW-0067">ATP-binding</keyword>
<evidence type="ECO:0000256" key="7">
    <source>
        <dbReference type="SAM" id="Phobius"/>
    </source>
</evidence>
<protein>
    <submittedName>
        <fullName evidence="10">Uncharacterized protein</fullName>
    </submittedName>
</protein>
<dbReference type="GO" id="GO:0005524">
    <property type="term" value="F:ATP binding"/>
    <property type="evidence" value="ECO:0007669"/>
    <property type="project" value="UniProtKB-KW"/>
</dbReference>
<dbReference type="AlphaFoldDB" id="A0A6A4XC55"/>
<dbReference type="Pfam" id="PF00069">
    <property type="entry name" value="Pkinase"/>
    <property type="match status" value="1"/>
</dbReference>
<evidence type="ECO:0000256" key="3">
    <source>
        <dbReference type="ARBA" id="ARBA00022679"/>
    </source>
</evidence>
<dbReference type="InterPro" id="IPR017892">
    <property type="entry name" value="Pkinase_C"/>
</dbReference>
<dbReference type="Gene3D" id="1.10.510.10">
    <property type="entry name" value="Transferase(Phosphotransferase) domain 1"/>
    <property type="match status" value="1"/>
</dbReference>
<gene>
    <name evidence="10" type="primary">Pkcdelta</name>
    <name evidence="10" type="ORF">FJT64_017200</name>
</gene>
<dbReference type="InterPro" id="IPR011009">
    <property type="entry name" value="Kinase-like_dom_sf"/>
</dbReference>
<reference evidence="10 11" key="1">
    <citation type="submission" date="2019-07" db="EMBL/GenBank/DDBJ databases">
        <title>Draft genome assembly of a fouling barnacle, Amphibalanus amphitrite (Darwin, 1854): The first reference genome for Thecostraca.</title>
        <authorList>
            <person name="Kim W."/>
        </authorList>
    </citation>
    <scope>NUCLEOTIDE SEQUENCE [LARGE SCALE GENOMIC DNA]</scope>
    <source>
        <strain evidence="10">SNU_AA5</strain>
        <tissue evidence="10">Soma without cirri and trophi</tissue>
    </source>
</reference>
<sequence length="163" mass="19081">MAPEVVSGKNYNQSVDWWSFGIMLYEMLVGLTPFIGLDEDELFWAIRTEEPYYPRFLEPDAKEIIKWLLVKDPALRLGSPECPAGGVCSQPFFRRVDWYLVERKQHDPPPFRPTLLTMADCRYFEDDYTTLPARLTDIPDDVLAEVRQDRFANFDYTNPNMTD</sequence>
<keyword evidence="5" id="KW-0418">Kinase</keyword>
<keyword evidence="11" id="KW-1185">Reference proteome</keyword>
<evidence type="ECO:0000256" key="1">
    <source>
        <dbReference type="ARBA" id="ARBA00022527"/>
    </source>
</evidence>
<keyword evidence="7" id="KW-0472">Membrane</keyword>
<organism evidence="10 11">
    <name type="scientific">Amphibalanus amphitrite</name>
    <name type="common">Striped barnacle</name>
    <name type="synonym">Balanus amphitrite</name>
    <dbReference type="NCBI Taxonomy" id="1232801"/>
    <lineage>
        <taxon>Eukaryota</taxon>
        <taxon>Metazoa</taxon>
        <taxon>Ecdysozoa</taxon>
        <taxon>Arthropoda</taxon>
        <taxon>Crustacea</taxon>
        <taxon>Multicrustacea</taxon>
        <taxon>Cirripedia</taxon>
        <taxon>Thoracica</taxon>
        <taxon>Thoracicalcarea</taxon>
        <taxon>Balanomorpha</taxon>
        <taxon>Balanoidea</taxon>
        <taxon>Balanidae</taxon>
        <taxon>Amphibalaninae</taxon>
        <taxon>Amphibalanus</taxon>
    </lineage>
</organism>
<proteinExistence type="predicted"/>
<keyword evidence="2" id="KW-0597">Phosphoprotein</keyword>
<dbReference type="InterPro" id="IPR000719">
    <property type="entry name" value="Prot_kinase_dom"/>
</dbReference>
<dbReference type="Proteomes" id="UP000440578">
    <property type="component" value="Unassembled WGS sequence"/>
</dbReference>
<evidence type="ECO:0000256" key="2">
    <source>
        <dbReference type="ARBA" id="ARBA00022553"/>
    </source>
</evidence>
<feature type="transmembrane region" description="Helical" evidence="7">
    <location>
        <begin position="17"/>
        <end position="37"/>
    </location>
</feature>
<keyword evidence="1" id="KW-0723">Serine/threonine-protein kinase</keyword>
<dbReference type="Pfam" id="PF00433">
    <property type="entry name" value="Pkinase_C"/>
    <property type="match status" value="1"/>
</dbReference>
<dbReference type="PROSITE" id="PS50011">
    <property type="entry name" value="PROTEIN_KINASE_DOM"/>
    <property type="match status" value="1"/>
</dbReference>
<accession>A0A6A4XC55</accession>
<dbReference type="OrthoDB" id="6375922at2759"/>
<feature type="domain" description="Protein kinase" evidence="8">
    <location>
        <begin position="1"/>
        <end position="93"/>
    </location>
</feature>